<dbReference type="AlphaFoldDB" id="A0A6P6AWQ5"/>
<gene>
    <name evidence="3" type="primary">LOC111312865</name>
</gene>
<dbReference type="PANTHER" id="PTHR44259:SF114">
    <property type="entry name" value="OS06G0707300 PROTEIN"/>
    <property type="match status" value="1"/>
</dbReference>
<evidence type="ECO:0000313" key="3">
    <source>
        <dbReference type="RefSeq" id="XP_022769288.1"/>
    </source>
</evidence>
<dbReference type="OrthoDB" id="642536at2759"/>
<protein>
    <submittedName>
        <fullName evidence="3">F-box protein SKIP23-like</fullName>
    </submittedName>
</protein>
<dbReference type="Proteomes" id="UP000515121">
    <property type="component" value="Unplaced"/>
</dbReference>
<name>A0A6P6AWQ5_DURZI</name>
<reference evidence="3" key="1">
    <citation type="submission" date="2025-08" db="UniProtKB">
        <authorList>
            <consortium name="RefSeq"/>
        </authorList>
    </citation>
    <scope>IDENTIFICATION</scope>
    <source>
        <tissue evidence="3">Fruit stalk</tissue>
    </source>
</reference>
<evidence type="ECO:0000259" key="1">
    <source>
        <dbReference type="Pfam" id="PF03478"/>
    </source>
</evidence>
<dbReference type="PANTHER" id="PTHR44259">
    <property type="entry name" value="OS07G0183000 PROTEIN-RELATED"/>
    <property type="match status" value="1"/>
</dbReference>
<evidence type="ECO:0000313" key="2">
    <source>
        <dbReference type="Proteomes" id="UP000515121"/>
    </source>
</evidence>
<dbReference type="InterPro" id="IPR005174">
    <property type="entry name" value="KIB1-4_b-propeller"/>
</dbReference>
<dbReference type="KEGG" id="dzi:111312865"/>
<organism evidence="2 3">
    <name type="scientific">Durio zibethinus</name>
    <name type="common">Durian</name>
    <dbReference type="NCBI Taxonomy" id="66656"/>
    <lineage>
        <taxon>Eukaryota</taxon>
        <taxon>Viridiplantae</taxon>
        <taxon>Streptophyta</taxon>
        <taxon>Embryophyta</taxon>
        <taxon>Tracheophyta</taxon>
        <taxon>Spermatophyta</taxon>
        <taxon>Magnoliopsida</taxon>
        <taxon>eudicotyledons</taxon>
        <taxon>Gunneridae</taxon>
        <taxon>Pentapetalae</taxon>
        <taxon>rosids</taxon>
        <taxon>malvids</taxon>
        <taxon>Malvales</taxon>
        <taxon>Malvaceae</taxon>
        <taxon>Helicteroideae</taxon>
        <taxon>Durio</taxon>
    </lineage>
</organism>
<dbReference type="RefSeq" id="XP_022769288.1">
    <property type="nucleotide sequence ID" value="XM_022913553.1"/>
</dbReference>
<dbReference type="GeneID" id="111312865"/>
<feature type="domain" description="KIB1-4 beta-propeller" evidence="1">
    <location>
        <begin position="31"/>
        <end position="298"/>
    </location>
</feature>
<dbReference type="InterPro" id="IPR050942">
    <property type="entry name" value="F-box_BR-signaling"/>
</dbReference>
<sequence length="326" mass="37200">MESSTQAEDRPWLALPYHSNRGKECSMSFKSVSSNKVYDHVLACAGRKNICGSSSGFLIMVDETSEITMIDPLTNARFILPPILTSLEAKHSTDIDSAKSLDARKYPVHKAVLSSPPDCNPYDYILLVIYGEERELAYYNALSQNWIKIQEAGRYYDDIIFHMGEFYAVDEYGKVILCQPGFPPNIDEIAMPWLLRGNKIYLVGIGNELCVVVRFLKDNPDVGYKTYNFEVYLLESYEERMHMGKIDNWVFFLGQNGSMALPTKVVKGLKGNCIYFTDDNLEAYKYGVIGGHDLGVFDRGEERFQPLQCCQRRIQSAWPRPVWLTQ</sequence>
<keyword evidence="2" id="KW-1185">Reference proteome</keyword>
<accession>A0A6P6AWQ5</accession>
<dbReference type="Pfam" id="PF03478">
    <property type="entry name" value="Beta-prop_KIB1-4"/>
    <property type="match status" value="1"/>
</dbReference>
<proteinExistence type="predicted"/>